<dbReference type="AlphaFoldDB" id="A0A811Q8F9"/>
<keyword evidence="2" id="KW-1185">Reference proteome</keyword>
<protein>
    <submittedName>
        <fullName evidence="1">Uncharacterized protein</fullName>
    </submittedName>
</protein>
<organism evidence="1 2">
    <name type="scientific">Miscanthus lutarioriparius</name>
    <dbReference type="NCBI Taxonomy" id="422564"/>
    <lineage>
        <taxon>Eukaryota</taxon>
        <taxon>Viridiplantae</taxon>
        <taxon>Streptophyta</taxon>
        <taxon>Embryophyta</taxon>
        <taxon>Tracheophyta</taxon>
        <taxon>Spermatophyta</taxon>
        <taxon>Magnoliopsida</taxon>
        <taxon>Liliopsida</taxon>
        <taxon>Poales</taxon>
        <taxon>Poaceae</taxon>
        <taxon>PACMAD clade</taxon>
        <taxon>Panicoideae</taxon>
        <taxon>Andropogonodae</taxon>
        <taxon>Andropogoneae</taxon>
        <taxon>Saccharinae</taxon>
        <taxon>Miscanthus</taxon>
    </lineage>
</organism>
<evidence type="ECO:0000313" key="2">
    <source>
        <dbReference type="Proteomes" id="UP000604825"/>
    </source>
</evidence>
<comment type="caution">
    <text evidence="1">The sequence shown here is derived from an EMBL/GenBank/DDBJ whole genome shotgun (WGS) entry which is preliminary data.</text>
</comment>
<proteinExistence type="predicted"/>
<dbReference type="Proteomes" id="UP000604825">
    <property type="component" value="Unassembled WGS sequence"/>
</dbReference>
<evidence type="ECO:0000313" key="1">
    <source>
        <dbReference type="EMBL" id="CAD6251797.1"/>
    </source>
</evidence>
<accession>A0A811Q8F9</accession>
<gene>
    <name evidence="1" type="ORF">NCGR_LOCUS35532</name>
</gene>
<reference evidence="1" key="1">
    <citation type="submission" date="2020-10" db="EMBL/GenBank/DDBJ databases">
        <authorList>
            <person name="Han B."/>
            <person name="Lu T."/>
            <person name="Zhao Q."/>
            <person name="Huang X."/>
            <person name="Zhao Y."/>
        </authorList>
    </citation>
    <scope>NUCLEOTIDE SEQUENCE</scope>
</reference>
<name>A0A811Q8F9_9POAL</name>
<dbReference type="EMBL" id="CAJGYO010000008">
    <property type="protein sequence ID" value="CAD6251797.1"/>
    <property type="molecule type" value="Genomic_DNA"/>
</dbReference>
<sequence length="69" mass="7454">MATPRTTGAGTAILPLCRLLVLAAIAAYLADTMFTHLACWFVTLHTIRQQPCVAQSTASLHKSLNWDGL</sequence>